<evidence type="ECO:0008006" key="2">
    <source>
        <dbReference type="Google" id="ProtNLM"/>
    </source>
</evidence>
<dbReference type="AlphaFoldDB" id="A0A382DKW3"/>
<organism evidence="1">
    <name type="scientific">marine metagenome</name>
    <dbReference type="NCBI Taxonomy" id="408172"/>
    <lineage>
        <taxon>unclassified sequences</taxon>
        <taxon>metagenomes</taxon>
        <taxon>ecological metagenomes</taxon>
    </lineage>
</organism>
<evidence type="ECO:0000313" key="1">
    <source>
        <dbReference type="EMBL" id="SVB38662.1"/>
    </source>
</evidence>
<protein>
    <recommendedName>
        <fullName evidence="2">DUF4157 domain-containing protein</fullName>
    </recommendedName>
</protein>
<name>A0A382DKW3_9ZZZZ</name>
<gene>
    <name evidence="1" type="ORF">METZ01_LOCUS191516</name>
</gene>
<reference evidence="1" key="1">
    <citation type="submission" date="2018-05" db="EMBL/GenBank/DDBJ databases">
        <authorList>
            <person name="Lanie J.A."/>
            <person name="Ng W.-L."/>
            <person name="Kazmierczak K.M."/>
            <person name="Andrzejewski T.M."/>
            <person name="Davidsen T.M."/>
            <person name="Wayne K.J."/>
            <person name="Tettelin H."/>
            <person name="Glass J.I."/>
            <person name="Rusch D."/>
            <person name="Podicherti R."/>
            <person name="Tsui H.-C.T."/>
            <person name="Winkler M.E."/>
        </authorList>
    </citation>
    <scope>NUCLEOTIDE SEQUENCE</scope>
</reference>
<proteinExistence type="predicted"/>
<dbReference type="EMBL" id="UINC01039739">
    <property type="protein sequence ID" value="SVB38662.1"/>
    <property type="molecule type" value="Genomic_DNA"/>
</dbReference>
<accession>A0A382DKW3</accession>
<sequence length="194" mass="21836">MANTIRGLGLQEQVSYLVENASSWIMNQRTIHRALAKPLSETTLAALHGFFSQDTLDRVKVRRVPLIENPPFYSAFEDEGENVPLSFDVWAAITFGDVILVSESQAPGPLSHSILFHELIHVVQYKILGVNEFARRYVNSFLQSGLNYMTIPLESVAFDLQGRFEKCEGKKFSAEDEVQSRLFVPGLPYAGRND</sequence>